<dbReference type="SUPFAM" id="SSF53335">
    <property type="entry name" value="S-adenosyl-L-methionine-dependent methyltransferases"/>
    <property type="match status" value="1"/>
</dbReference>
<sequence>MSAEDPSVVINWADEAAHIGAALASDSAWYAATAEALVSPSDRLAIDVGCGGAGMAIALTRALPTEASVVGVDGDDDILDAAQSNITEAGLGDGRIRLVKADLERDLSTLADAAAEADIIWASGSVHHLADQQGAIDALAGLLASGGRLALAEGGLPSRHLPWDLGIGQPGLEIRLHSAEDRWFARMRESLPGHVRMPYGWPVALRRAGLVDVTTHTSTFAKPAPLDDTNLSSLLTQLAHRVKRVTDSGELGEDDIQVWARILDQDDSAWLGARDDLYSLSARSVYVGHRPA</sequence>
<proteinExistence type="predicted"/>
<gene>
    <name evidence="2" type="ORF">F7O44_17940</name>
</gene>
<dbReference type="Pfam" id="PF08241">
    <property type="entry name" value="Methyltransf_11"/>
    <property type="match status" value="1"/>
</dbReference>
<accession>A0A7K3M6L0</accession>
<keyword evidence="2" id="KW-0808">Transferase</keyword>
<organism evidence="2 3">
    <name type="scientific">Phytoactinopolyspora mesophila</name>
    <dbReference type="NCBI Taxonomy" id="2650750"/>
    <lineage>
        <taxon>Bacteria</taxon>
        <taxon>Bacillati</taxon>
        <taxon>Actinomycetota</taxon>
        <taxon>Actinomycetes</taxon>
        <taxon>Jiangellales</taxon>
        <taxon>Jiangellaceae</taxon>
        <taxon>Phytoactinopolyspora</taxon>
    </lineage>
</organism>
<feature type="domain" description="Methyltransferase type 11" evidence="1">
    <location>
        <begin position="46"/>
        <end position="150"/>
    </location>
</feature>
<dbReference type="GO" id="GO:0008757">
    <property type="term" value="F:S-adenosylmethionine-dependent methyltransferase activity"/>
    <property type="evidence" value="ECO:0007669"/>
    <property type="project" value="InterPro"/>
</dbReference>
<dbReference type="EMBL" id="WLZY01000006">
    <property type="protein sequence ID" value="NDL58954.1"/>
    <property type="molecule type" value="Genomic_DNA"/>
</dbReference>
<dbReference type="GO" id="GO:0032259">
    <property type="term" value="P:methylation"/>
    <property type="evidence" value="ECO:0007669"/>
    <property type="project" value="UniProtKB-KW"/>
</dbReference>
<evidence type="ECO:0000259" key="1">
    <source>
        <dbReference type="Pfam" id="PF08241"/>
    </source>
</evidence>
<dbReference type="AlphaFoldDB" id="A0A7K3M6L0"/>
<dbReference type="Proteomes" id="UP000460435">
    <property type="component" value="Unassembled WGS sequence"/>
</dbReference>
<evidence type="ECO:0000313" key="3">
    <source>
        <dbReference type="Proteomes" id="UP000460435"/>
    </source>
</evidence>
<dbReference type="RefSeq" id="WP_162451656.1">
    <property type="nucleotide sequence ID" value="NZ_WLZY01000006.1"/>
</dbReference>
<reference evidence="2 3" key="1">
    <citation type="submission" date="2019-11" db="EMBL/GenBank/DDBJ databases">
        <authorList>
            <person name="Li X.-J."/>
            <person name="Feng X.-M."/>
        </authorList>
    </citation>
    <scope>NUCLEOTIDE SEQUENCE [LARGE SCALE GENOMIC DNA]</scope>
    <source>
        <strain evidence="2 3">XMNu-373</strain>
    </source>
</reference>
<keyword evidence="2" id="KW-0489">Methyltransferase</keyword>
<comment type="caution">
    <text evidence="2">The sequence shown here is derived from an EMBL/GenBank/DDBJ whole genome shotgun (WGS) entry which is preliminary data.</text>
</comment>
<dbReference type="CDD" id="cd02440">
    <property type="entry name" value="AdoMet_MTases"/>
    <property type="match status" value="1"/>
</dbReference>
<name>A0A7K3M6L0_9ACTN</name>
<dbReference type="InterPro" id="IPR013216">
    <property type="entry name" value="Methyltransf_11"/>
</dbReference>
<evidence type="ECO:0000313" key="2">
    <source>
        <dbReference type="EMBL" id="NDL58954.1"/>
    </source>
</evidence>
<dbReference type="InterPro" id="IPR029063">
    <property type="entry name" value="SAM-dependent_MTases_sf"/>
</dbReference>
<protein>
    <submittedName>
        <fullName evidence="2">Methyltransferase domain-containing protein</fullName>
    </submittedName>
</protein>
<keyword evidence="3" id="KW-1185">Reference proteome</keyword>
<dbReference type="Gene3D" id="3.40.50.150">
    <property type="entry name" value="Vaccinia Virus protein VP39"/>
    <property type="match status" value="1"/>
</dbReference>